<sequence>METNLANLSLFDDEDDEFVFENNNHKEANFDPTLCLVGKFISERSVNFNITKHRLTAIWRPVKGMSVKDIGDQRFLFQFYHKLDLQRILDGGPWSFDNLMLMLAQLYPSVVPMTIPMHSLLFWVQIFNLPIGCLNENVGRQLGNFIGSFVEYDPKNSSSVWRSFMRIRVNVDIRVPLKRFKKVKLQGGEWSVVEFKSERLGSFCFICGMLTHTERFCEKRFSWPDGEPPKEWGPNLRGVTRKSTENSGDKWLIEVDDNMKEIRPPKGPPANQCFQFSSGKNDEPGSSSGRSSKFRRSLHGIVVREGSGNSNLQLHTVTKNFLGIETNQQEIRGQNLLPMAVTNNYINNPDDENFEIMEERKRKRVITNEETNIQNPLSNALAPTTSNSPSSELSKCHKEMEYLRNFEDSISVERYKNTRARDPNDFFIRTPQVEGLEDISVNELFIPDTYEWDLNVIEELFDRRDTYQILQIPLCETDEEDQKIWSFSKTGVYTVKTGYRSNEFMCRLGMIVWNIWKQRNGKLWKNTQLNAKLTVKNAWAYLDVWTAAQQARVYQLSSIRGGCKGWHLPPAGTVKCNIDAAFFKEQNSYGIGMVIFELDVKGVVDAIRNHENARTEFGRQIRASQLRLVSEPKFSVQYVCRQVNIVAHVLARASYSYASPTTWVEPPSVVHTILQAAGQQSVAPCQDLEARRPLPGRKLKPPLTASPGYGRHASIGPGAVRCASFLVVVHWREVGGGLRCKLPI</sequence>
<comment type="caution">
    <text evidence="4">The sequence shown here is derived from an EMBL/GenBank/DDBJ whole genome shotgun (WGS) entry which is preliminary data.</text>
</comment>
<dbReference type="Pfam" id="PF14392">
    <property type="entry name" value="zf-CCHC_4"/>
    <property type="match status" value="1"/>
</dbReference>
<feature type="region of interest" description="Disordered" evidence="1">
    <location>
        <begin position="260"/>
        <end position="296"/>
    </location>
</feature>
<dbReference type="PANTHER" id="PTHR31286:SF153">
    <property type="entry name" value="DUF4283 DOMAIN PROTEIN"/>
    <property type="match status" value="1"/>
</dbReference>
<evidence type="ECO:0000313" key="4">
    <source>
        <dbReference type="EMBL" id="KAK6141886.1"/>
    </source>
</evidence>
<dbReference type="InterPro" id="IPR040256">
    <property type="entry name" value="At4g02000-like"/>
</dbReference>
<protein>
    <recommendedName>
        <fullName evidence="6">DUF4283 domain-containing protein</fullName>
    </recommendedName>
</protein>
<name>A0ABR0W5J2_REHGL</name>
<evidence type="ECO:0000259" key="3">
    <source>
        <dbReference type="Pfam" id="PF14392"/>
    </source>
</evidence>
<dbReference type="InterPro" id="IPR025836">
    <property type="entry name" value="Zn_knuckle_CX2CX4HX4C"/>
</dbReference>
<dbReference type="Pfam" id="PF14111">
    <property type="entry name" value="DUF4283"/>
    <property type="match status" value="1"/>
</dbReference>
<feature type="domain" description="DUF4283" evidence="2">
    <location>
        <begin position="34"/>
        <end position="113"/>
    </location>
</feature>
<dbReference type="EMBL" id="JABTTQ020000044">
    <property type="protein sequence ID" value="KAK6141886.1"/>
    <property type="molecule type" value="Genomic_DNA"/>
</dbReference>
<gene>
    <name evidence="4" type="ORF">DH2020_024364</name>
</gene>
<dbReference type="Proteomes" id="UP001318860">
    <property type="component" value="Unassembled WGS sequence"/>
</dbReference>
<evidence type="ECO:0008006" key="6">
    <source>
        <dbReference type="Google" id="ProtNLM"/>
    </source>
</evidence>
<evidence type="ECO:0000313" key="5">
    <source>
        <dbReference type="Proteomes" id="UP001318860"/>
    </source>
</evidence>
<evidence type="ECO:0000259" key="2">
    <source>
        <dbReference type="Pfam" id="PF14111"/>
    </source>
</evidence>
<keyword evidence="5" id="KW-1185">Reference proteome</keyword>
<dbReference type="PANTHER" id="PTHR31286">
    <property type="entry name" value="GLYCINE-RICH CELL WALL STRUCTURAL PROTEIN 1.8-LIKE"/>
    <property type="match status" value="1"/>
</dbReference>
<reference evidence="4 5" key="1">
    <citation type="journal article" date="2021" name="Comput. Struct. Biotechnol. J.">
        <title>De novo genome assembly of the potent medicinal plant Rehmannia glutinosa using nanopore technology.</title>
        <authorList>
            <person name="Ma L."/>
            <person name="Dong C."/>
            <person name="Song C."/>
            <person name="Wang X."/>
            <person name="Zheng X."/>
            <person name="Niu Y."/>
            <person name="Chen S."/>
            <person name="Feng W."/>
        </authorList>
    </citation>
    <scope>NUCLEOTIDE SEQUENCE [LARGE SCALE GENOMIC DNA]</scope>
    <source>
        <strain evidence="4">DH-2019</strain>
    </source>
</reference>
<dbReference type="InterPro" id="IPR025558">
    <property type="entry name" value="DUF4283"/>
</dbReference>
<evidence type="ECO:0000256" key="1">
    <source>
        <dbReference type="SAM" id="MobiDB-lite"/>
    </source>
</evidence>
<organism evidence="4 5">
    <name type="scientific">Rehmannia glutinosa</name>
    <name type="common">Chinese foxglove</name>
    <dbReference type="NCBI Taxonomy" id="99300"/>
    <lineage>
        <taxon>Eukaryota</taxon>
        <taxon>Viridiplantae</taxon>
        <taxon>Streptophyta</taxon>
        <taxon>Embryophyta</taxon>
        <taxon>Tracheophyta</taxon>
        <taxon>Spermatophyta</taxon>
        <taxon>Magnoliopsida</taxon>
        <taxon>eudicotyledons</taxon>
        <taxon>Gunneridae</taxon>
        <taxon>Pentapetalae</taxon>
        <taxon>asterids</taxon>
        <taxon>lamiids</taxon>
        <taxon>Lamiales</taxon>
        <taxon>Orobanchaceae</taxon>
        <taxon>Rehmannieae</taxon>
        <taxon>Rehmannia</taxon>
    </lineage>
</organism>
<feature type="domain" description="Zinc knuckle CX2CX4HX4C" evidence="3">
    <location>
        <begin position="171"/>
        <end position="219"/>
    </location>
</feature>
<accession>A0ABR0W5J2</accession>
<proteinExistence type="predicted"/>